<organism evidence="3 4">
    <name type="scientific">Actinobaculum massiliense ACS-171-V-Col2</name>
    <dbReference type="NCBI Taxonomy" id="883066"/>
    <lineage>
        <taxon>Bacteria</taxon>
        <taxon>Bacillati</taxon>
        <taxon>Actinomycetota</taxon>
        <taxon>Actinomycetes</taxon>
        <taxon>Actinomycetales</taxon>
        <taxon>Actinomycetaceae</taxon>
        <taxon>Actinobaculum</taxon>
    </lineage>
</organism>
<evidence type="ECO:0000313" key="4">
    <source>
        <dbReference type="Proteomes" id="UP000009888"/>
    </source>
</evidence>
<protein>
    <recommendedName>
        <fullName evidence="2">Serine aminopeptidase S33 domain-containing protein</fullName>
    </recommendedName>
</protein>
<dbReference type="InterPro" id="IPR029058">
    <property type="entry name" value="AB_hydrolase_fold"/>
</dbReference>
<sequence>MRVRGDKESRSHLGNLSDIRYNSVRSAVVTTQWCAGFALAVVFMFLWHFKALRGNVLSIILSGNETSSPLIALTHGVTDNAASLAALVSELNPRFRVAAIDLLGHGLSPRLTPEQLEHPFAAQAQALEETYAQLARWSGRPVIAIAHSMGAALTSYVAARCPELFAGLVLEEPAWLDSAGRARYRAAGPQAAKRAEWIARNMDQALAELAREHPAWSTAERAGWAQAKVQVDTEFVGTGIVTFDEPWELIAQKLTMPTLVISSDGADVLLGPGGLEEIHAAAPHLEVCLIPGARHEVRRDQGAAYSGVVGKFLRETVRKGAKNLAEAKGARCGTQKVHG</sequence>
<dbReference type="Gene3D" id="3.40.50.1820">
    <property type="entry name" value="alpha/beta hydrolase"/>
    <property type="match status" value="1"/>
</dbReference>
<dbReference type="STRING" id="202789.GCA_001457435_01457"/>
<dbReference type="InterPro" id="IPR022742">
    <property type="entry name" value="Hydrolase_4"/>
</dbReference>
<dbReference type="Proteomes" id="UP000009888">
    <property type="component" value="Unassembled WGS sequence"/>
</dbReference>
<dbReference type="PANTHER" id="PTHR43798:SF33">
    <property type="entry name" value="HYDROLASE, PUTATIVE (AFU_ORTHOLOGUE AFUA_2G14860)-RELATED"/>
    <property type="match status" value="1"/>
</dbReference>
<dbReference type="PANTHER" id="PTHR43798">
    <property type="entry name" value="MONOACYLGLYCEROL LIPASE"/>
    <property type="match status" value="1"/>
</dbReference>
<keyword evidence="4" id="KW-1185">Reference proteome</keyword>
<dbReference type="SUPFAM" id="SSF53474">
    <property type="entry name" value="alpha/beta-Hydrolases"/>
    <property type="match status" value="1"/>
</dbReference>
<accession>K9EGZ3</accession>
<reference evidence="3 4" key="1">
    <citation type="submission" date="2012-09" db="EMBL/GenBank/DDBJ databases">
        <title>The Genome Sequence of Actinobaculum massiliae ACS-171-V-COL2.</title>
        <authorList>
            <consortium name="The Broad Institute Genome Sequencing Platform"/>
            <person name="Earl A."/>
            <person name="Ward D."/>
            <person name="Feldgarden M."/>
            <person name="Gevers D."/>
            <person name="Saerens B."/>
            <person name="Vaneechoutte M."/>
            <person name="Walker B."/>
            <person name="Young S.K."/>
            <person name="Zeng Q."/>
            <person name="Gargeya S."/>
            <person name="Fitzgerald M."/>
            <person name="Haas B."/>
            <person name="Abouelleil A."/>
            <person name="Alvarado L."/>
            <person name="Arachchi H.M."/>
            <person name="Berlin A."/>
            <person name="Chapman S.B."/>
            <person name="Goldberg J."/>
            <person name="Griggs A."/>
            <person name="Gujja S."/>
            <person name="Hansen M."/>
            <person name="Howarth C."/>
            <person name="Imamovic A."/>
            <person name="Larimer J."/>
            <person name="McCowen C."/>
            <person name="Montmayeur A."/>
            <person name="Murphy C."/>
            <person name="Neiman D."/>
            <person name="Pearson M."/>
            <person name="Priest M."/>
            <person name="Roberts A."/>
            <person name="Saif S."/>
            <person name="Shea T."/>
            <person name="Sisk P."/>
            <person name="Sykes S."/>
            <person name="Wortman J."/>
            <person name="Nusbaum C."/>
            <person name="Birren B."/>
        </authorList>
    </citation>
    <scope>NUCLEOTIDE SEQUENCE [LARGE SCALE GENOMIC DNA]</scope>
    <source>
        <strain evidence="4">ACS-171-V-Col2</strain>
    </source>
</reference>
<keyword evidence="1" id="KW-0812">Transmembrane</keyword>
<dbReference type="EMBL" id="AGWL01000002">
    <property type="protein sequence ID" value="EKU95888.1"/>
    <property type="molecule type" value="Genomic_DNA"/>
</dbReference>
<dbReference type="Pfam" id="PF12146">
    <property type="entry name" value="Hydrolase_4"/>
    <property type="match status" value="1"/>
</dbReference>
<keyword evidence="1" id="KW-0472">Membrane</keyword>
<dbReference type="GO" id="GO:0016020">
    <property type="term" value="C:membrane"/>
    <property type="evidence" value="ECO:0007669"/>
    <property type="project" value="TreeGrafter"/>
</dbReference>
<comment type="caution">
    <text evidence="3">The sequence shown here is derived from an EMBL/GenBank/DDBJ whole genome shotgun (WGS) entry which is preliminary data.</text>
</comment>
<dbReference type="AlphaFoldDB" id="K9EGZ3"/>
<gene>
    <name evidence="3" type="ORF">HMPREF9233_00675</name>
</gene>
<evidence type="ECO:0000256" key="1">
    <source>
        <dbReference type="SAM" id="Phobius"/>
    </source>
</evidence>
<dbReference type="PATRIC" id="fig|883066.3.peg.694"/>
<evidence type="ECO:0000313" key="3">
    <source>
        <dbReference type="EMBL" id="EKU95888.1"/>
    </source>
</evidence>
<dbReference type="InterPro" id="IPR050266">
    <property type="entry name" value="AB_hydrolase_sf"/>
</dbReference>
<dbReference type="eggNOG" id="COG2267">
    <property type="taxonomic scope" value="Bacteria"/>
</dbReference>
<proteinExistence type="predicted"/>
<name>K9EGZ3_9ACTO</name>
<feature type="domain" description="Serine aminopeptidase S33" evidence="2">
    <location>
        <begin position="70"/>
        <end position="300"/>
    </location>
</feature>
<feature type="transmembrane region" description="Helical" evidence="1">
    <location>
        <begin position="27"/>
        <end position="49"/>
    </location>
</feature>
<evidence type="ECO:0000259" key="2">
    <source>
        <dbReference type="Pfam" id="PF12146"/>
    </source>
</evidence>
<dbReference type="HOGENOM" id="CLU_020336_40_0_11"/>
<keyword evidence="1" id="KW-1133">Transmembrane helix</keyword>